<dbReference type="InterPro" id="IPR029058">
    <property type="entry name" value="AB_hydrolase_fold"/>
</dbReference>
<dbReference type="EMBL" id="JARJBC010000009">
    <property type="protein sequence ID" value="MDF3290831.1"/>
    <property type="molecule type" value="Genomic_DNA"/>
</dbReference>
<dbReference type="InterPro" id="IPR000073">
    <property type="entry name" value="AB_hydrolase_1"/>
</dbReference>
<dbReference type="InterPro" id="IPR050266">
    <property type="entry name" value="AB_hydrolase_sf"/>
</dbReference>
<dbReference type="Pfam" id="PF00561">
    <property type="entry name" value="Abhydrolase_1"/>
    <property type="match status" value="1"/>
</dbReference>
<dbReference type="Gene3D" id="3.40.50.1820">
    <property type="entry name" value="alpha/beta hydrolase"/>
    <property type="match status" value="1"/>
</dbReference>
<sequence length="255" mass="27187">MANATDLVESATAGNGPGLVLVHGTGGDAESNYGHLVDRFSDRHTVITPNYSGSGGTKDSGGPLTVEGLARQVEAAIVDSGVPGPVAVVGFSLGAGVAAALAAVRPEMVSRLVLVAGWAITGPRQRLAFDLWRRLWSADPALFARFVTAEGWSPAWLDGAGDAAVERTVAETSFPEGIRRQIDLDAELDISALLPEITTPTLVIGATRDQMVPVTYTRQLHKAIRDSRYEELDSGHMVIYERPDELVELIRDFIV</sequence>
<keyword evidence="3" id="KW-1185">Reference proteome</keyword>
<dbReference type="PANTHER" id="PTHR43798:SF33">
    <property type="entry name" value="HYDROLASE, PUTATIVE (AFU_ORTHOLOGUE AFUA_2G14860)-RELATED"/>
    <property type="match status" value="1"/>
</dbReference>
<name>A0ABT5ZMB9_9ACTN</name>
<keyword evidence="2" id="KW-0378">Hydrolase</keyword>
<organism evidence="2 3">
    <name type="scientific">Streptomyces silvisoli</name>
    <dbReference type="NCBI Taxonomy" id="3034235"/>
    <lineage>
        <taxon>Bacteria</taxon>
        <taxon>Bacillati</taxon>
        <taxon>Actinomycetota</taxon>
        <taxon>Actinomycetes</taxon>
        <taxon>Kitasatosporales</taxon>
        <taxon>Streptomycetaceae</taxon>
        <taxon>Streptomyces</taxon>
    </lineage>
</organism>
<dbReference type="Proteomes" id="UP001216579">
    <property type="component" value="Unassembled WGS sequence"/>
</dbReference>
<reference evidence="2 3" key="1">
    <citation type="submission" date="2023-03" db="EMBL/GenBank/DDBJ databases">
        <title>Draft genome sequence of Streptomyces sp. RB6PN23 isolated from peat swamp forest in Thailand.</title>
        <authorList>
            <person name="Klaysubun C."/>
            <person name="Duangmal K."/>
        </authorList>
    </citation>
    <scope>NUCLEOTIDE SEQUENCE [LARGE SCALE GENOMIC DNA]</scope>
    <source>
        <strain evidence="2 3">RB6PN23</strain>
    </source>
</reference>
<evidence type="ECO:0000313" key="3">
    <source>
        <dbReference type="Proteomes" id="UP001216579"/>
    </source>
</evidence>
<comment type="caution">
    <text evidence="2">The sequence shown here is derived from an EMBL/GenBank/DDBJ whole genome shotgun (WGS) entry which is preliminary data.</text>
</comment>
<dbReference type="GO" id="GO:0016787">
    <property type="term" value="F:hydrolase activity"/>
    <property type="evidence" value="ECO:0007669"/>
    <property type="project" value="UniProtKB-KW"/>
</dbReference>
<dbReference type="PANTHER" id="PTHR43798">
    <property type="entry name" value="MONOACYLGLYCEROL LIPASE"/>
    <property type="match status" value="1"/>
</dbReference>
<accession>A0ABT5ZMB9</accession>
<gene>
    <name evidence="2" type="ORF">P3G67_16625</name>
</gene>
<dbReference type="SUPFAM" id="SSF53474">
    <property type="entry name" value="alpha/beta-Hydrolases"/>
    <property type="match status" value="1"/>
</dbReference>
<dbReference type="PRINTS" id="PR00111">
    <property type="entry name" value="ABHYDROLASE"/>
</dbReference>
<evidence type="ECO:0000259" key="1">
    <source>
        <dbReference type="Pfam" id="PF00561"/>
    </source>
</evidence>
<proteinExistence type="predicted"/>
<feature type="domain" description="AB hydrolase-1" evidence="1">
    <location>
        <begin position="19"/>
        <end position="243"/>
    </location>
</feature>
<protein>
    <submittedName>
        <fullName evidence="2">Alpha/beta hydrolase</fullName>
    </submittedName>
</protein>
<evidence type="ECO:0000313" key="2">
    <source>
        <dbReference type="EMBL" id="MDF3290831.1"/>
    </source>
</evidence>